<dbReference type="AlphaFoldDB" id="A0A3D6BSP4"/>
<dbReference type="EMBL" id="DPRK01000192">
    <property type="protein sequence ID" value="HCY82271.1"/>
    <property type="molecule type" value="Genomic_DNA"/>
</dbReference>
<proteinExistence type="predicted"/>
<dbReference type="Proteomes" id="UP000263268">
    <property type="component" value="Unassembled WGS sequence"/>
</dbReference>
<evidence type="ECO:0000313" key="2">
    <source>
        <dbReference type="EMBL" id="HCY82271.1"/>
    </source>
</evidence>
<feature type="transmembrane region" description="Helical" evidence="1">
    <location>
        <begin position="49"/>
        <end position="70"/>
    </location>
</feature>
<feature type="transmembrane region" description="Helical" evidence="1">
    <location>
        <begin position="82"/>
        <end position="103"/>
    </location>
</feature>
<reference evidence="2 3" key="1">
    <citation type="journal article" date="2018" name="Nat. Biotechnol.">
        <title>A standardized bacterial taxonomy based on genome phylogeny substantially revises the tree of life.</title>
        <authorList>
            <person name="Parks D.H."/>
            <person name="Chuvochina M."/>
            <person name="Waite D.W."/>
            <person name="Rinke C."/>
            <person name="Skarshewski A."/>
            <person name="Chaumeil P.A."/>
            <person name="Hugenholtz P."/>
        </authorList>
    </citation>
    <scope>NUCLEOTIDE SEQUENCE [LARGE SCALE GENOMIC DNA]</scope>
    <source>
        <strain evidence="2">UBA10227</strain>
    </source>
</reference>
<evidence type="ECO:0000256" key="1">
    <source>
        <dbReference type="SAM" id="Phobius"/>
    </source>
</evidence>
<organism evidence="2 3">
    <name type="scientific">Xanthomarina gelatinilytica</name>
    <dbReference type="NCBI Taxonomy" id="1137281"/>
    <lineage>
        <taxon>Bacteria</taxon>
        <taxon>Pseudomonadati</taxon>
        <taxon>Bacteroidota</taxon>
        <taxon>Flavobacteriia</taxon>
        <taxon>Flavobacteriales</taxon>
        <taxon>Flavobacteriaceae</taxon>
        <taxon>Xanthomarina</taxon>
    </lineage>
</organism>
<sequence>MSSSVIFDWFNIRAKEGNYVLFIVWINFICSFLYLLAVYGFVKSKTWTFYVLLSALVLLILGFVVLLFHIKNGGIYEAKTITAMLFRMMFTLTFSIIAFCIFIKTPWRKQLP</sequence>
<name>A0A3D6BSP4_9FLAO</name>
<accession>A0A3D6BSP4</accession>
<comment type="caution">
    <text evidence="2">The sequence shown here is derived from an EMBL/GenBank/DDBJ whole genome shotgun (WGS) entry which is preliminary data.</text>
</comment>
<keyword evidence="1" id="KW-1133">Transmembrane helix</keyword>
<evidence type="ECO:0000313" key="3">
    <source>
        <dbReference type="Proteomes" id="UP000263268"/>
    </source>
</evidence>
<gene>
    <name evidence="2" type="ORF">DHV22_12070</name>
</gene>
<protein>
    <submittedName>
        <fullName evidence="2">Uncharacterized protein</fullName>
    </submittedName>
</protein>
<feature type="transmembrane region" description="Helical" evidence="1">
    <location>
        <begin position="20"/>
        <end position="42"/>
    </location>
</feature>
<keyword evidence="1" id="KW-0812">Transmembrane</keyword>
<keyword evidence="1" id="KW-0472">Membrane</keyword>